<evidence type="ECO:0000313" key="3">
    <source>
        <dbReference type="Proteomes" id="UP000886998"/>
    </source>
</evidence>
<evidence type="ECO:0000256" key="1">
    <source>
        <dbReference type="SAM" id="MobiDB-lite"/>
    </source>
</evidence>
<organism evidence="2 3">
    <name type="scientific">Trichonephila inaurata madagascariensis</name>
    <dbReference type="NCBI Taxonomy" id="2747483"/>
    <lineage>
        <taxon>Eukaryota</taxon>
        <taxon>Metazoa</taxon>
        <taxon>Ecdysozoa</taxon>
        <taxon>Arthropoda</taxon>
        <taxon>Chelicerata</taxon>
        <taxon>Arachnida</taxon>
        <taxon>Araneae</taxon>
        <taxon>Araneomorphae</taxon>
        <taxon>Entelegynae</taxon>
        <taxon>Araneoidea</taxon>
        <taxon>Nephilidae</taxon>
        <taxon>Trichonephila</taxon>
        <taxon>Trichonephila inaurata</taxon>
    </lineage>
</organism>
<proteinExistence type="predicted"/>
<dbReference type="Proteomes" id="UP000886998">
    <property type="component" value="Unassembled WGS sequence"/>
</dbReference>
<name>A0A8X6J3I7_9ARAC</name>
<keyword evidence="3" id="KW-1185">Reference proteome</keyword>
<evidence type="ECO:0000313" key="2">
    <source>
        <dbReference type="EMBL" id="GFS31260.1"/>
    </source>
</evidence>
<gene>
    <name evidence="2" type="ORF">TNIN_384231</name>
</gene>
<dbReference type="EMBL" id="BMAV01024230">
    <property type="protein sequence ID" value="GFS31260.1"/>
    <property type="molecule type" value="Genomic_DNA"/>
</dbReference>
<feature type="region of interest" description="Disordered" evidence="1">
    <location>
        <begin position="16"/>
        <end position="53"/>
    </location>
</feature>
<sequence length="96" mass="11061">MKNCLPTLKTRKSASEKCRLEEKLPPSELVDQHNAPSTSKEACQDQDDTRRRSDRLAKKIDDTMHSDGLISFKLCNCNSKRKKVEYAVNFICRIMD</sequence>
<reference evidence="2" key="1">
    <citation type="submission" date="2020-08" db="EMBL/GenBank/DDBJ databases">
        <title>Multicomponent nature underlies the extraordinary mechanical properties of spider dragline silk.</title>
        <authorList>
            <person name="Kono N."/>
            <person name="Nakamura H."/>
            <person name="Mori M."/>
            <person name="Yoshida Y."/>
            <person name="Ohtoshi R."/>
            <person name="Malay A.D."/>
            <person name="Moran D.A.P."/>
            <person name="Tomita M."/>
            <person name="Numata K."/>
            <person name="Arakawa K."/>
        </authorList>
    </citation>
    <scope>NUCLEOTIDE SEQUENCE</scope>
</reference>
<accession>A0A8X6J3I7</accession>
<feature type="compositionally biased region" description="Basic and acidic residues" evidence="1">
    <location>
        <begin position="16"/>
        <end position="25"/>
    </location>
</feature>
<protein>
    <submittedName>
        <fullName evidence="2">Uncharacterized protein</fullName>
    </submittedName>
</protein>
<comment type="caution">
    <text evidence="2">The sequence shown here is derived from an EMBL/GenBank/DDBJ whole genome shotgun (WGS) entry which is preliminary data.</text>
</comment>
<dbReference type="AlphaFoldDB" id="A0A8X6J3I7"/>